<evidence type="ECO:0000259" key="1">
    <source>
        <dbReference type="SMART" id="SM01100"/>
    </source>
</evidence>
<evidence type="ECO:0000313" key="3">
    <source>
        <dbReference type="Proteomes" id="UP001327560"/>
    </source>
</evidence>
<dbReference type="InterPro" id="IPR001251">
    <property type="entry name" value="CRAL-TRIO_dom"/>
</dbReference>
<dbReference type="Pfam" id="PF00650">
    <property type="entry name" value="CRAL_TRIO"/>
    <property type="match status" value="1"/>
</dbReference>
<protein>
    <recommendedName>
        <fullName evidence="1">CRAL/TRIO N-terminal domain-containing protein</fullName>
    </recommendedName>
</protein>
<dbReference type="Proteomes" id="UP001327560">
    <property type="component" value="Chromosome 6"/>
</dbReference>
<dbReference type="Gene3D" id="3.40.525.10">
    <property type="entry name" value="CRAL-TRIO lipid binding domain"/>
    <property type="match status" value="2"/>
</dbReference>
<dbReference type="InterPro" id="IPR011074">
    <property type="entry name" value="CRAL/TRIO_N_dom"/>
</dbReference>
<dbReference type="InterPro" id="IPR036273">
    <property type="entry name" value="CRAL/TRIO_N_dom_sf"/>
</dbReference>
<dbReference type="SMART" id="SM01100">
    <property type="entry name" value="CRAL_TRIO_N"/>
    <property type="match status" value="1"/>
</dbReference>
<sequence length="167" mass="19566">MKLVEKLVNELRAVIGPLSGQSLIFCNGVCLRRYLRARNWSTDKSKKMLEETLKWRATYKPEEICWHEVDVEGETGKVYRANFHDHDGRTILVLRPGKQIVKYFLDPKTCQKVKFVYPKNEESTSLMHKNFDLEVLPEEFGGKSKVQYNHEEFSKLMRKDDIKTAVV</sequence>
<dbReference type="SUPFAM" id="SSF52087">
    <property type="entry name" value="CRAL/TRIO domain"/>
    <property type="match status" value="1"/>
</dbReference>
<dbReference type="Pfam" id="PF03765">
    <property type="entry name" value="CRAL_TRIO_N"/>
    <property type="match status" value="1"/>
</dbReference>
<dbReference type="InterPro" id="IPR036865">
    <property type="entry name" value="CRAL-TRIO_dom_sf"/>
</dbReference>
<dbReference type="PANTHER" id="PTHR45824:SF22">
    <property type="entry name" value="SEC14P-LIKE PHOSPHATIDYLINOSITOL TRANSFER FAMILY PROTEIN"/>
    <property type="match status" value="1"/>
</dbReference>
<proteinExistence type="predicted"/>
<gene>
    <name evidence="2" type="ORF">Cni_G19699</name>
</gene>
<dbReference type="AlphaFoldDB" id="A0AAQ3KMK9"/>
<dbReference type="EMBL" id="CP136895">
    <property type="protein sequence ID" value="WOL10939.1"/>
    <property type="molecule type" value="Genomic_DNA"/>
</dbReference>
<evidence type="ECO:0000313" key="2">
    <source>
        <dbReference type="EMBL" id="WOL10939.1"/>
    </source>
</evidence>
<dbReference type="PANTHER" id="PTHR45824">
    <property type="entry name" value="GH16843P"/>
    <property type="match status" value="1"/>
</dbReference>
<keyword evidence="3" id="KW-1185">Reference proteome</keyword>
<feature type="domain" description="CRAL/TRIO N-terminal" evidence="1">
    <location>
        <begin position="27"/>
        <end position="52"/>
    </location>
</feature>
<reference evidence="2 3" key="1">
    <citation type="submission" date="2023-10" db="EMBL/GenBank/DDBJ databases">
        <title>Chromosome-scale genome assembly provides insights into flower coloration mechanisms of Canna indica.</title>
        <authorList>
            <person name="Li C."/>
        </authorList>
    </citation>
    <scope>NUCLEOTIDE SEQUENCE [LARGE SCALE GENOMIC DNA]</scope>
    <source>
        <tissue evidence="2">Flower</tissue>
    </source>
</reference>
<organism evidence="2 3">
    <name type="scientific">Canna indica</name>
    <name type="common">Indian-shot</name>
    <dbReference type="NCBI Taxonomy" id="4628"/>
    <lineage>
        <taxon>Eukaryota</taxon>
        <taxon>Viridiplantae</taxon>
        <taxon>Streptophyta</taxon>
        <taxon>Embryophyta</taxon>
        <taxon>Tracheophyta</taxon>
        <taxon>Spermatophyta</taxon>
        <taxon>Magnoliopsida</taxon>
        <taxon>Liliopsida</taxon>
        <taxon>Zingiberales</taxon>
        <taxon>Cannaceae</taxon>
        <taxon>Canna</taxon>
    </lineage>
</organism>
<dbReference type="InterPro" id="IPR052578">
    <property type="entry name" value="PI_Transfer_CRAL-TRIO"/>
</dbReference>
<name>A0AAQ3KMK9_9LILI</name>
<accession>A0AAQ3KMK9</accession>
<dbReference type="GO" id="GO:0008526">
    <property type="term" value="F:phosphatidylinositol transfer activity"/>
    <property type="evidence" value="ECO:0007669"/>
    <property type="project" value="TreeGrafter"/>
</dbReference>
<dbReference type="SUPFAM" id="SSF46938">
    <property type="entry name" value="CRAL/TRIO N-terminal domain"/>
    <property type="match status" value="1"/>
</dbReference>